<feature type="domain" description="Gcp-like" evidence="1">
    <location>
        <begin position="88"/>
        <end position="188"/>
    </location>
</feature>
<evidence type="ECO:0000259" key="1">
    <source>
        <dbReference type="Pfam" id="PF00814"/>
    </source>
</evidence>
<dbReference type="GO" id="GO:0002949">
    <property type="term" value="P:tRNA threonylcarbamoyladenosine modification"/>
    <property type="evidence" value="ECO:0007669"/>
    <property type="project" value="InterPro"/>
</dbReference>
<protein>
    <recommendedName>
        <fullName evidence="1">Gcp-like domain-containing protein</fullName>
    </recommendedName>
</protein>
<dbReference type="EMBL" id="LAQU01000017">
    <property type="protein sequence ID" value="KKB62659.1"/>
    <property type="molecule type" value="Genomic_DNA"/>
</dbReference>
<dbReference type="InterPro" id="IPR022496">
    <property type="entry name" value="T6A_TsaB"/>
</dbReference>
<dbReference type="InterPro" id="IPR000905">
    <property type="entry name" value="Gcp-like_dom"/>
</dbReference>
<dbReference type="PANTHER" id="PTHR11735:SF11">
    <property type="entry name" value="TRNA THREONYLCARBAMOYLADENOSINE BIOSYNTHESIS PROTEIN TSAB"/>
    <property type="match status" value="1"/>
</dbReference>
<dbReference type="Gene3D" id="3.30.420.40">
    <property type="match status" value="2"/>
</dbReference>
<dbReference type="Pfam" id="PF00814">
    <property type="entry name" value="TsaD"/>
    <property type="match status" value="1"/>
</dbReference>
<dbReference type="PATRIC" id="fig|28092.6.peg.3770"/>
<proteinExistence type="predicted"/>
<dbReference type="PANTHER" id="PTHR11735">
    <property type="entry name" value="TRNA N6-ADENOSINE THREONYLCARBAMOYLTRANSFERASE"/>
    <property type="match status" value="1"/>
</dbReference>
<dbReference type="NCBIfam" id="TIGR03725">
    <property type="entry name" value="T6A_YeaZ"/>
    <property type="match status" value="1"/>
</dbReference>
<dbReference type="OrthoDB" id="9809995at2"/>
<dbReference type="Proteomes" id="UP000033618">
    <property type="component" value="Unassembled WGS sequence"/>
</dbReference>
<dbReference type="GO" id="GO:0005829">
    <property type="term" value="C:cytosol"/>
    <property type="evidence" value="ECO:0007669"/>
    <property type="project" value="TreeGrafter"/>
</dbReference>
<accession>A0A0F5JYH0</accession>
<dbReference type="STRING" id="28092.WM40_16005"/>
<keyword evidence="3" id="KW-1185">Reference proteome</keyword>
<dbReference type="InterPro" id="IPR043129">
    <property type="entry name" value="ATPase_NBD"/>
</dbReference>
<evidence type="ECO:0000313" key="2">
    <source>
        <dbReference type="EMBL" id="KKB62659.1"/>
    </source>
</evidence>
<dbReference type="SUPFAM" id="SSF53067">
    <property type="entry name" value="Actin-like ATPase domain"/>
    <property type="match status" value="2"/>
</dbReference>
<reference evidence="2 3" key="1">
    <citation type="submission" date="2015-03" db="EMBL/GenBank/DDBJ databases">
        <title>Draft Genome Sequence of Burkholderia andropogonis type strain ICMP2807, isolated from Sorghum bicolor.</title>
        <authorList>
            <person name="Lopes-Santos L."/>
            <person name="Castro D.B."/>
            <person name="Ottoboni L.M."/>
            <person name="Park D."/>
            <person name="Weirc B.S."/>
            <person name="Destefano S.A."/>
        </authorList>
    </citation>
    <scope>NUCLEOTIDE SEQUENCE [LARGE SCALE GENOMIC DNA]</scope>
    <source>
        <strain evidence="2 3">ICMP2807</strain>
    </source>
</reference>
<dbReference type="AlphaFoldDB" id="A0A0F5JYH0"/>
<evidence type="ECO:0000313" key="3">
    <source>
        <dbReference type="Proteomes" id="UP000033618"/>
    </source>
</evidence>
<gene>
    <name evidence="2" type="ORF">WM40_16005</name>
</gene>
<name>A0A0F5JYH0_9BURK</name>
<comment type="caution">
    <text evidence="2">The sequence shown here is derived from an EMBL/GenBank/DDBJ whole genome shotgun (WGS) entry which is preliminary data.</text>
</comment>
<sequence length="310" mass="32085">MALRPAFPVVVRASTRAALLAIDTSTDACAVAVCLPLPSTDLSEPVAPVSVARPANDNTDVPNLAIRDDIVPGARIAACWRRTGAVSSEALLPMVQAILDTAGITLQSVGAIAVGEGPGSFTGVRTATGVAQGLAFANDMPVVPLDTLMVCAESARLRSAADAHPSPVRHGTHVYTAVDARMGECYAAAFSWQPIDGGGHDDGEWRVEVPAHVAAPEALQAHPPGFLLAGNAAAIFGEGLRLRGSAAWCDEGAWPEPMALAALGWRRWHAGGAVAAAMAQPRYVRDKVALTTQERLAVKEARLASKEAGA</sequence>
<organism evidence="2 3">
    <name type="scientific">Robbsia andropogonis</name>
    <dbReference type="NCBI Taxonomy" id="28092"/>
    <lineage>
        <taxon>Bacteria</taxon>
        <taxon>Pseudomonadati</taxon>
        <taxon>Pseudomonadota</taxon>
        <taxon>Betaproteobacteria</taxon>
        <taxon>Burkholderiales</taxon>
        <taxon>Burkholderiaceae</taxon>
        <taxon>Robbsia</taxon>
    </lineage>
</organism>